<dbReference type="Gene3D" id="1.50.10.100">
    <property type="entry name" value="Chondroitin AC/alginate lyase"/>
    <property type="match status" value="1"/>
</dbReference>
<feature type="active site" evidence="1">
    <location>
        <position position="275"/>
    </location>
</feature>
<dbReference type="PANTHER" id="PTHR38481">
    <property type="entry name" value="HYALURONATE LYASE"/>
    <property type="match status" value="1"/>
</dbReference>
<evidence type="ECO:0000256" key="1">
    <source>
        <dbReference type="PIRSR" id="PIRSR638970-1"/>
    </source>
</evidence>
<dbReference type="RefSeq" id="WP_190914868.1">
    <property type="nucleotide sequence ID" value="NZ_JACXIZ010000010.1"/>
</dbReference>
<dbReference type="PANTHER" id="PTHR38481:SF1">
    <property type="entry name" value="HYALURONATE LYASE"/>
    <property type="match status" value="1"/>
</dbReference>
<keyword evidence="5" id="KW-1185">Reference proteome</keyword>
<gene>
    <name evidence="4" type="ORF">IDH44_03820</name>
</gene>
<proteinExistence type="predicted"/>
<dbReference type="EMBL" id="JACXIZ010000010">
    <property type="protein sequence ID" value="MBD2844306.1"/>
    <property type="molecule type" value="Genomic_DNA"/>
</dbReference>
<name>A0A927GQI2_9BACL</name>
<accession>A0A927GQI2</accession>
<feature type="signal peptide" evidence="2">
    <location>
        <begin position="1"/>
        <end position="28"/>
    </location>
</feature>
<reference evidence="4" key="1">
    <citation type="submission" date="2020-09" db="EMBL/GenBank/DDBJ databases">
        <title>A novel bacterium of genus Paenibacillus, isolated from South China Sea.</title>
        <authorList>
            <person name="Huang H."/>
            <person name="Mo K."/>
            <person name="Hu Y."/>
        </authorList>
    </citation>
    <scope>NUCLEOTIDE SEQUENCE</scope>
    <source>
        <strain evidence="4">IB182496</strain>
    </source>
</reference>
<keyword evidence="2" id="KW-0732">Signal</keyword>
<dbReference type="Pfam" id="PF08124">
    <property type="entry name" value="Lyase_8_N"/>
    <property type="match status" value="1"/>
</dbReference>
<feature type="active site" evidence="1">
    <location>
        <position position="284"/>
    </location>
</feature>
<evidence type="ECO:0000313" key="4">
    <source>
        <dbReference type="EMBL" id="MBD2844306.1"/>
    </source>
</evidence>
<evidence type="ECO:0000313" key="5">
    <source>
        <dbReference type="Proteomes" id="UP000621560"/>
    </source>
</evidence>
<feature type="chain" id="PRO_5039016979" description="Polysaccharide lyase 8 N-terminal alpha-helical domain-containing protein" evidence="2">
    <location>
        <begin position="29"/>
        <end position="408"/>
    </location>
</feature>
<dbReference type="Proteomes" id="UP000621560">
    <property type="component" value="Unassembled WGS sequence"/>
</dbReference>
<comment type="caution">
    <text evidence="4">The sequence shown here is derived from an EMBL/GenBank/DDBJ whole genome shotgun (WGS) entry which is preliminary data.</text>
</comment>
<dbReference type="AlphaFoldDB" id="A0A927GQI2"/>
<feature type="domain" description="Polysaccharide lyase 8 N-terminal alpha-helical" evidence="3">
    <location>
        <begin position="49"/>
        <end position="378"/>
    </location>
</feature>
<sequence length="408" mass="45127">MKVSQTKRSFGKVVVTLGLVMALLVASASLTHHNVSASSDAYDLLREAWKERLTGGAGYNASDPDIAQVIAAQDDLADDYYTSYHAPTPSESYLWADQSDGTIFEAEASYRRLLTMAHAYANPYSSISATTKAAMQDAIVEGMEFLIDEWYNASVSQNEQWFKFEIGVPKAIISLSVLMYDNLIQLGKSALIEDHMDAILHFSPDPADSRSATRTPRPGYMTGANLMDKCLNHILVGVLLKDGSLIDVANDRIVDIFDYTTSGDGFYKDGSFIQHNAVPYTGTYGLVLMSALPAYLSLLDGTEWELNDPNADHLYDWVYDSYEPVLVRGAIMDYVRGRAISRMKSQNLHSGRALLQALVEISTFAPPADAAYFKGIVKRWANTDIYDDFYSKESSFAQPSLIVRGTLD</sequence>
<dbReference type="InterPro" id="IPR038970">
    <property type="entry name" value="Lyase_8"/>
</dbReference>
<evidence type="ECO:0000256" key="2">
    <source>
        <dbReference type="SAM" id="SignalP"/>
    </source>
</evidence>
<protein>
    <recommendedName>
        <fullName evidence="3">Polysaccharide lyase 8 N-terminal alpha-helical domain-containing protein</fullName>
    </recommendedName>
</protein>
<evidence type="ECO:0000259" key="3">
    <source>
        <dbReference type="Pfam" id="PF08124"/>
    </source>
</evidence>
<dbReference type="InterPro" id="IPR012970">
    <property type="entry name" value="Lyase_8_alpha_N"/>
</dbReference>
<feature type="active site" evidence="1">
    <location>
        <position position="338"/>
    </location>
</feature>
<dbReference type="InterPro" id="IPR008929">
    <property type="entry name" value="Chondroitin_lyas"/>
</dbReference>
<dbReference type="SUPFAM" id="SSF48230">
    <property type="entry name" value="Chondroitin AC/alginate lyase"/>
    <property type="match status" value="1"/>
</dbReference>
<dbReference type="GO" id="GO:0016829">
    <property type="term" value="F:lyase activity"/>
    <property type="evidence" value="ECO:0007669"/>
    <property type="project" value="InterPro"/>
</dbReference>
<organism evidence="4 5">
    <name type="scientific">Paenibacillus sabuli</name>
    <dbReference type="NCBI Taxonomy" id="2772509"/>
    <lineage>
        <taxon>Bacteria</taxon>
        <taxon>Bacillati</taxon>
        <taxon>Bacillota</taxon>
        <taxon>Bacilli</taxon>
        <taxon>Bacillales</taxon>
        <taxon>Paenibacillaceae</taxon>
        <taxon>Paenibacillus</taxon>
    </lineage>
</organism>